<dbReference type="Proteomes" id="UP000507470">
    <property type="component" value="Unassembled WGS sequence"/>
</dbReference>
<dbReference type="EMBL" id="CACVKT020007265">
    <property type="protein sequence ID" value="CAC5406964.1"/>
    <property type="molecule type" value="Genomic_DNA"/>
</dbReference>
<feature type="region of interest" description="Disordered" evidence="1">
    <location>
        <begin position="115"/>
        <end position="151"/>
    </location>
</feature>
<evidence type="ECO:0000256" key="1">
    <source>
        <dbReference type="SAM" id="MobiDB-lite"/>
    </source>
</evidence>
<name>A0A6J8DIK0_MYTCO</name>
<proteinExistence type="predicted"/>
<gene>
    <name evidence="2" type="ORF">MCOR_40476</name>
</gene>
<feature type="compositionally biased region" description="Polar residues" evidence="1">
    <location>
        <begin position="40"/>
        <end position="68"/>
    </location>
</feature>
<dbReference type="AlphaFoldDB" id="A0A6J8DIK0"/>
<evidence type="ECO:0000313" key="3">
    <source>
        <dbReference type="Proteomes" id="UP000507470"/>
    </source>
</evidence>
<feature type="compositionally biased region" description="Polar residues" evidence="1">
    <location>
        <begin position="142"/>
        <end position="151"/>
    </location>
</feature>
<sequence length="151" mass="17140">MDGYGKCDNSVIDQIGTEAFLRGCRDKDFARHVIEEPRNDQQGVKTIENLNRQPEGNTSIRIQKSPDQYTRGRSPDQYTREDHLSNIIAVDHQIGIHPSLIPIDQQHLNQARDQNGQHLHGQTPEIPVISGNGHLHQDTEQIKAQPQQRSL</sequence>
<protein>
    <submittedName>
        <fullName evidence="2">Uncharacterized protein</fullName>
    </submittedName>
</protein>
<organism evidence="2 3">
    <name type="scientific">Mytilus coruscus</name>
    <name type="common">Sea mussel</name>
    <dbReference type="NCBI Taxonomy" id="42192"/>
    <lineage>
        <taxon>Eukaryota</taxon>
        <taxon>Metazoa</taxon>
        <taxon>Spiralia</taxon>
        <taxon>Lophotrochozoa</taxon>
        <taxon>Mollusca</taxon>
        <taxon>Bivalvia</taxon>
        <taxon>Autobranchia</taxon>
        <taxon>Pteriomorphia</taxon>
        <taxon>Mytilida</taxon>
        <taxon>Mytiloidea</taxon>
        <taxon>Mytilidae</taxon>
        <taxon>Mytilinae</taxon>
        <taxon>Mytilus</taxon>
    </lineage>
</organism>
<reference evidence="2 3" key="1">
    <citation type="submission" date="2020-06" db="EMBL/GenBank/DDBJ databases">
        <authorList>
            <person name="Li R."/>
            <person name="Bekaert M."/>
        </authorList>
    </citation>
    <scope>NUCLEOTIDE SEQUENCE [LARGE SCALE GENOMIC DNA]</scope>
    <source>
        <strain evidence="3">wild</strain>
    </source>
</reference>
<evidence type="ECO:0000313" key="2">
    <source>
        <dbReference type="EMBL" id="CAC5406964.1"/>
    </source>
</evidence>
<keyword evidence="3" id="KW-1185">Reference proteome</keyword>
<feature type="region of interest" description="Disordered" evidence="1">
    <location>
        <begin position="36"/>
        <end position="78"/>
    </location>
</feature>
<accession>A0A6J8DIK0</accession>